<dbReference type="InterPro" id="IPR001683">
    <property type="entry name" value="PX_dom"/>
</dbReference>
<dbReference type="Proteomes" id="UP001530400">
    <property type="component" value="Unassembled WGS sequence"/>
</dbReference>
<dbReference type="PANTHER" id="PTHR10555:SF170">
    <property type="entry name" value="FI18122P1"/>
    <property type="match status" value="1"/>
</dbReference>
<evidence type="ECO:0000313" key="2">
    <source>
        <dbReference type="EMBL" id="KAL3799687.1"/>
    </source>
</evidence>
<sequence>MAAIDPNEQLFDVEDATTSAVNTSVDVDTSFASVEMNGPSAPPPVGAPPPAIEEESGTLVITVTDPQELGEGRNKHTFYRIDVRPPGPYSDPISSIRRRYSDFQWLFSRLHTEKPGSIIPIIPHTSAVQMSKRFSEELVEERRGNLERFLRKVQVHPELEGALSLSSFFSPDPEVFEAAKREYPMDPNVDETMGEAERLTEKVKHFFVKTTVKAKAMRGAELEETSDGQQIEEIEEYLNTVSTHIKSLSKTTLALVKASEESSKNMHELGQTLFGLHQTYDPEKLSNNKVTALPSLKTIFSVFGSLSAIHKVKYDDNTSKVTQQILDIENSMKSARLALQRRKEKQITYNTYLQQIKNRTQTLDKAQHNAALNPTAGSGDVKIAEAQKSLESARSASKSALDELIQVTERIFREMDRFKANLDEELRGVYARHARVQIDYSKQLDGEYGKLLGDGSVTGKAVLRGNTNTGGGHQDADVMMI</sequence>
<dbReference type="InterPro" id="IPR027267">
    <property type="entry name" value="AH/BAR_dom_sf"/>
</dbReference>
<reference evidence="2 3" key="1">
    <citation type="submission" date="2024-10" db="EMBL/GenBank/DDBJ databases">
        <title>Updated reference genomes for cyclostephanoid diatoms.</title>
        <authorList>
            <person name="Roberts W.R."/>
            <person name="Alverson A.J."/>
        </authorList>
    </citation>
    <scope>NUCLEOTIDE SEQUENCE [LARGE SCALE GENOMIC DNA]</scope>
    <source>
        <strain evidence="2 3">AJA010-31</strain>
    </source>
</reference>
<accession>A0ABD3QHL3</accession>
<comment type="caution">
    <text evidence="2">The sequence shown here is derived from an EMBL/GenBank/DDBJ whole genome shotgun (WGS) entry which is preliminary data.</text>
</comment>
<evidence type="ECO:0000313" key="3">
    <source>
        <dbReference type="Proteomes" id="UP001530400"/>
    </source>
</evidence>
<protein>
    <recommendedName>
        <fullName evidence="1">PX domain-containing protein</fullName>
    </recommendedName>
</protein>
<keyword evidence="3" id="KW-1185">Reference proteome</keyword>
<feature type="domain" description="PX" evidence="1">
    <location>
        <begin position="57"/>
        <end position="176"/>
    </location>
</feature>
<dbReference type="SMART" id="SM00312">
    <property type="entry name" value="PX"/>
    <property type="match status" value="1"/>
</dbReference>
<dbReference type="PROSITE" id="PS50195">
    <property type="entry name" value="PX"/>
    <property type="match status" value="1"/>
</dbReference>
<dbReference type="Gene3D" id="3.30.1520.10">
    <property type="entry name" value="Phox-like domain"/>
    <property type="match status" value="1"/>
</dbReference>
<dbReference type="SUPFAM" id="SSF64268">
    <property type="entry name" value="PX domain"/>
    <property type="match status" value="1"/>
</dbReference>
<dbReference type="InterPro" id="IPR036871">
    <property type="entry name" value="PX_dom_sf"/>
</dbReference>
<proteinExistence type="predicted"/>
<dbReference type="Pfam" id="PF00787">
    <property type="entry name" value="PX"/>
    <property type="match status" value="1"/>
</dbReference>
<organism evidence="2 3">
    <name type="scientific">Cyclotella atomus</name>
    <dbReference type="NCBI Taxonomy" id="382360"/>
    <lineage>
        <taxon>Eukaryota</taxon>
        <taxon>Sar</taxon>
        <taxon>Stramenopiles</taxon>
        <taxon>Ochrophyta</taxon>
        <taxon>Bacillariophyta</taxon>
        <taxon>Coscinodiscophyceae</taxon>
        <taxon>Thalassiosirophycidae</taxon>
        <taxon>Stephanodiscales</taxon>
        <taxon>Stephanodiscaceae</taxon>
        <taxon>Cyclotella</taxon>
    </lineage>
</organism>
<dbReference type="EMBL" id="JALLPJ020000177">
    <property type="protein sequence ID" value="KAL3799687.1"/>
    <property type="molecule type" value="Genomic_DNA"/>
</dbReference>
<dbReference type="Gene3D" id="1.20.1270.60">
    <property type="entry name" value="Arfaptin homology (AH) domain/BAR domain"/>
    <property type="match status" value="1"/>
</dbReference>
<gene>
    <name evidence="2" type="ORF">ACHAWO_002871</name>
</gene>
<evidence type="ECO:0000259" key="1">
    <source>
        <dbReference type="PROSITE" id="PS50195"/>
    </source>
</evidence>
<name>A0ABD3QHL3_9STRA</name>
<dbReference type="PANTHER" id="PTHR10555">
    <property type="entry name" value="SORTING NEXIN"/>
    <property type="match status" value="1"/>
</dbReference>
<dbReference type="AlphaFoldDB" id="A0ABD3QHL3"/>